<feature type="chain" id="PRO_5046327534" description="PepSY domain-containing protein" evidence="2">
    <location>
        <begin position="27"/>
        <end position="269"/>
    </location>
</feature>
<evidence type="ECO:0000256" key="2">
    <source>
        <dbReference type="SAM" id="SignalP"/>
    </source>
</evidence>
<proteinExistence type="predicted"/>
<feature type="compositionally biased region" description="Basic and acidic residues" evidence="1">
    <location>
        <begin position="175"/>
        <end position="204"/>
    </location>
</feature>
<feature type="compositionally biased region" description="Basic and acidic residues" evidence="1">
    <location>
        <begin position="217"/>
        <end position="231"/>
    </location>
</feature>
<feature type="region of interest" description="Disordered" evidence="1">
    <location>
        <begin position="175"/>
        <end position="269"/>
    </location>
</feature>
<name>A0ABX8ZK72_9SPHN</name>
<dbReference type="Proteomes" id="UP000824281">
    <property type="component" value="Chromosome"/>
</dbReference>
<dbReference type="RefSeq" id="WP_221424883.1">
    <property type="nucleotide sequence ID" value="NZ_CP081295.1"/>
</dbReference>
<dbReference type="EMBL" id="CP081295">
    <property type="protein sequence ID" value="QZD89400.1"/>
    <property type="molecule type" value="Genomic_DNA"/>
</dbReference>
<evidence type="ECO:0000313" key="4">
    <source>
        <dbReference type="Proteomes" id="UP000824281"/>
    </source>
</evidence>
<keyword evidence="4" id="KW-1185">Reference proteome</keyword>
<protein>
    <recommendedName>
        <fullName evidence="5">PepSY domain-containing protein</fullName>
    </recommendedName>
</protein>
<keyword evidence="2" id="KW-0732">Signal</keyword>
<accession>A0ABX8ZK72</accession>
<sequence length="269" mass="29870">MPLKTRLAAAPAMLAALSLTAMPAQAAEMPQPTKAPAHAAAVPVLDIEKAQTAEHRRHYRYRYRRGPGVGDVLAGVLIVGAIAHAAKAATRDDRRNRDRDYRRDARWEDGRGIDRAVEMCLDAIERDRRVESVERVDRTARGWMVEGTLSRGGGFLCRIGDNGRIQDIDYSGRSARYDRDDDGRYEDGRYEDTDWNEDERRYGQDDQGEDADDQWDDDRYASEWSRVDRGEAVASAVPQADYPGGPVEDDDAPVDGDLEIGTGYPGAGA</sequence>
<evidence type="ECO:0008006" key="5">
    <source>
        <dbReference type="Google" id="ProtNLM"/>
    </source>
</evidence>
<evidence type="ECO:0000313" key="3">
    <source>
        <dbReference type="EMBL" id="QZD89400.1"/>
    </source>
</evidence>
<organism evidence="3 4">
    <name type="scientific">Qipengyuania aurantiaca</name>
    <dbReference type="NCBI Taxonomy" id="2867233"/>
    <lineage>
        <taxon>Bacteria</taxon>
        <taxon>Pseudomonadati</taxon>
        <taxon>Pseudomonadota</taxon>
        <taxon>Alphaproteobacteria</taxon>
        <taxon>Sphingomonadales</taxon>
        <taxon>Erythrobacteraceae</taxon>
        <taxon>Qipengyuania</taxon>
    </lineage>
</organism>
<feature type="signal peptide" evidence="2">
    <location>
        <begin position="1"/>
        <end position="26"/>
    </location>
</feature>
<feature type="compositionally biased region" description="Acidic residues" evidence="1">
    <location>
        <begin position="206"/>
        <end position="216"/>
    </location>
</feature>
<gene>
    <name evidence="3" type="ORF">K3148_11330</name>
</gene>
<evidence type="ECO:0000256" key="1">
    <source>
        <dbReference type="SAM" id="MobiDB-lite"/>
    </source>
</evidence>
<feature type="compositionally biased region" description="Acidic residues" evidence="1">
    <location>
        <begin position="247"/>
        <end position="258"/>
    </location>
</feature>
<reference evidence="3 4" key="1">
    <citation type="submission" date="2021-08" db="EMBL/GenBank/DDBJ databases">
        <title>Comparative Genomics Analysis of the Genus Qipengyuania Reveals Extensive Genetic Diversity and Metabolic Versatility, Including the Description of Fifteen Novel Species.</title>
        <authorList>
            <person name="Liu Y."/>
        </authorList>
    </citation>
    <scope>NUCLEOTIDE SEQUENCE [LARGE SCALE GENOMIC DNA]</scope>
    <source>
        <strain evidence="3 4">1NDH13</strain>
    </source>
</reference>